<proteinExistence type="inferred from homology"/>
<dbReference type="InterPro" id="IPR001309">
    <property type="entry name" value="Pept_C14_p20"/>
</dbReference>
<dbReference type="GO" id="GO:1990525">
    <property type="term" value="F:BIR domain binding"/>
    <property type="evidence" value="ECO:0007669"/>
    <property type="project" value="UniProtKB-ARBA"/>
</dbReference>
<comment type="similarity">
    <text evidence="1 7">Belongs to the peptidase C14A family.</text>
</comment>
<dbReference type="RefSeq" id="XP_051858969.1">
    <property type="nucleotide sequence ID" value="XM_052003009.1"/>
</dbReference>
<dbReference type="OrthoDB" id="6116485at2759"/>
<evidence type="ECO:0000256" key="4">
    <source>
        <dbReference type="ARBA" id="ARBA00022801"/>
    </source>
</evidence>
<evidence type="ECO:0000259" key="9">
    <source>
        <dbReference type="PROSITE" id="PS50208"/>
    </source>
</evidence>
<feature type="domain" description="Caspase family p20" evidence="9">
    <location>
        <begin position="29"/>
        <end position="152"/>
    </location>
</feature>
<dbReference type="InterPro" id="IPR015917">
    <property type="entry name" value="Pept_C14A"/>
</dbReference>
<dbReference type="GO" id="GO:0006508">
    <property type="term" value="P:proteolysis"/>
    <property type="evidence" value="ECO:0007669"/>
    <property type="project" value="UniProtKB-KW"/>
</dbReference>
<dbReference type="InterPro" id="IPR002138">
    <property type="entry name" value="Pept_C14_p10"/>
</dbReference>
<dbReference type="SMART" id="SM00115">
    <property type="entry name" value="CASc"/>
    <property type="match status" value="1"/>
</dbReference>
<dbReference type="GeneID" id="127565264"/>
<dbReference type="PROSITE" id="PS01121">
    <property type="entry name" value="CASPASE_HIS"/>
    <property type="match status" value="1"/>
</dbReference>
<dbReference type="SUPFAM" id="SSF52129">
    <property type="entry name" value="Caspase-like"/>
    <property type="match status" value="1"/>
</dbReference>
<dbReference type="InterPro" id="IPR029030">
    <property type="entry name" value="Caspase-like_dom_sf"/>
</dbReference>
<dbReference type="PROSITE" id="PS50207">
    <property type="entry name" value="CASPASE_P10"/>
    <property type="match status" value="1"/>
</dbReference>
<dbReference type="InterPro" id="IPR002398">
    <property type="entry name" value="Pept_C14"/>
</dbReference>
<protein>
    <submittedName>
        <fullName evidence="11">Caspase-like</fullName>
    </submittedName>
</protein>
<dbReference type="InterPro" id="IPR011600">
    <property type="entry name" value="Pept_C14_caspase"/>
</dbReference>
<dbReference type="FunFam" id="3.40.50.1460:FF:000001">
    <property type="entry name" value="Caspase-3 preproprotein"/>
    <property type="match status" value="1"/>
</dbReference>
<reference evidence="11" key="1">
    <citation type="submission" date="2025-08" db="UniProtKB">
        <authorList>
            <consortium name="RefSeq"/>
        </authorList>
    </citation>
    <scope>IDENTIFICATION</scope>
    <source>
        <strain evidence="11">15112-1751.03</strain>
        <tissue evidence="11">Whole Adult</tissue>
    </source>
</reference>
<evidence type="ECO:0000256" key="7">
    <source>
        <dbReference type="RuleBase" id="RU003971"/>
    </source>
</evidence>
<dbReference type="Pfam" id="PF00656">
    <property type="entry name" value="Peptidase_C14"/>
    <property type="match status" value="1"/>
</dbReference>
<dbReference type="PANTHER" id="PTHR10454">
    <property type="entry name" value="CASPASE"/>
    <property type="match status" value="1"/>
</dbReference>
<dbReference type="PANTHER" id="PTHR10454:SF245">
    <property type="entry name" value="CASPASE-RELATED"/>
    <property type="match status" value="1"/>
</dbReference>
<evidence type="ECO:0000259" key="8">
    <source>
        <dbReference type="PROSITE" id="PS50207"/>
    </source>
</evidence>
<dbReference type="GO" id="GO:0045476">
    <property type="term" value="P:nurse cell apoptotic process"/>
    <property type="evidence" value="ECO:0007669"/>
    <property type="project" value="UniProtKB-ARBA"/>
</dbReference>
<evidence type="ECO:0000256" key="5">
    <source>
        <dbReference type="ARBA" id="ARBA00022807"/>
    </source>
</evidence>
<keyword evidence="10" id="KW-1185">Reference proteome</keyword>
<keyword evidence="2" id="KW-0645">Protease</keyword>
<organism evidence="10 11">
    <name type="scientific">Drosophila albomicans</name>
    <name type="common">Fruit fly</name>
    <dbReference type="NCBI Taxonomy" id="7291"/>
    <lineage>
        <taxon>Eukaryota</taxon>
        <taxon>Metazoa</taxon>
        <taxon>Ecdysozoa</taxon>
        <taxon>Arthropoda</taxon>
        <taxon>Hexapoda</taxon>
        <taxon>Insecta</taxon>
        <taxon>Pterygota</taxon>
        <taxon>Neoptera</taxon>
        <taxon>Endopterygota</taxon>
        <taxon>Diptera</taxon>
        <taxon>Brachycera</taxon>
        <taxon>Muscomorpha</taxon>
        <taxon>Ephydroidea</taxon>
        <taxon>Drosophilidae</taxon>
        <taxon>Drosophila</taxon>
    </lineage>
</organism>
<evidence type="ECO:0000256" key="6">
    <source>
        <dbReference type="ARBA" id="ARBA00023145"/>
    </source>
</evidence>
<evidence type="ECO:0000313" key="11">
    <source>
        <dbReference type="RefSeq" id="XP_051858969.1"/>
    </source>
</evidence>
<dbReference type="PROSITE" id="PS01122">
    <property type="entry name" value="CASPASE_CYS"/>
    <property type="match status" value="1"/>
</dbReference>
<dbReference type="PRINTS" id="PR00376">
    <property type="entry name" value="IL1BCENZYME"/>
</dbReference>
<dbReference type="AlphaFoldDB" id="A0A9C6SN07"/>
<keyword evidence="5" id="KW-0788">Thiol protease</keyword>
<evidence type="ECO:0000256" key="2">
    <source>
        <dbReference type="ARBA" id="ARBA00022670"/>
    </source>
</evidence>
<evidence type="ECO:0000256" key="3">
    <source>
        <dbReference type="ARBA" id="ARBA00022703"/>
    </source>
</evidence>
<sequence>MTNVRKRSGCDSGIIADIVSVAYKMTHKYRGRALIFNNEHFDDINLSPRMGTHMDSERLEKELQRLGFKVREYMDYTKKDILSKIKKTAARDHSEYDCVWIAILSHGKNGYIHARDALYSVEDIWRPFAEDKCPTLAGKPKLFFIQACQGDRTDPGYPLLQPEMMDNETSSFMCCRMPMCKDFLIAFSTLPGFCSWRNTLDGSWFIQSLCEELALKGSSSHLLTLLSSVAGRVAFNFESYNPSNPTMHQKKQITFTMSTLTRILCFPDKSSEEFNDELDK</sequence>
<dbReference type="Gene3D" id="3.40.50.1460">
    <property type="match status" value="1"/>
</dbReference>
<dbReference type="GO" id="GO:0016322">
    <property type="term" value="P:neuron remodeling"/>
    <property type="evidence" value="ECO:0007669"/>
    <property type="project" value="UniProtKB-ARBA"/>
</dbReference>
<dbReference type="InterPro" id="IPR016129">
    <property type="entry name" value="Caspase_his_AS"/>
</dbReference>
<accession>A0A9C6SN07</accession>
<keyword evidence="6" id="KW-0865">Zymogen</keyword>
<name>A0A9C6SN07_DROAB</name>
<keyword evidence="3" id="KW-0053">Apoptosis</keyword>
<dbReference type="GO" id="GO:0043525">
    <property type="term" value="P:positive regulation of neuron apoptotic process"/>
    <property type="evidence" value="ECO:0007669"/>
    <property type="project" value="TreeGrafter"/>
</dbReference>
<dbReference type="GO" id="GO:0004197">
    <property type="term" value="F:cysteine-type endopeptidase activity"/>
    <property type="evidence" value="ECO:0007669"/>
    <property type="project" value="InterPro"/>
</dbReference>
<feature type="domain" description="Caspase family p10" evidence="8">
    <location>
        <begin position="173"/>
        <end position="268"/>
    </location>
</feature>
<gene>
    <name evidence="11" type="primary">LOC127565264</name>
</gene>
<keyword evidence="4" id="KW-0378">Hydrolase</keyword>
<dbReference type="GO" id="GO:0005737">
    <property type="term" value="C:cytoplasm"/>
    <property type="evidence" value="ECO:0007669"/>
    <property type="project" value="TreeGrafter"/>
</dbReference>
<evidence type="ECO:0000313" key="10">
    <source>
        <dbReference type="Proteomes" id="UP000515160"/>
    </source>
</evidence>
<dbReference type="InterPro" id="IPR033139">
    <property type="entry name" value="Caspase_cys_AS"/>
</dbReference>
<dbReference type="GO" id="GO:0045751">
    <property type="term" value="P:negative regulation of Toll signaling pathway"/>
    <property type="evidence" value="ECO:0007669"/>
    <property type="project" value="UniProtKB-ARBA"/>
</dbReference>
<dbReference type="PROSITE" id="PS50208">
    <property type="entry name" value="CASPASE_P20"/>
    <property type="match status" value="1"/>
</dbReference>
<dbReference type="Proteomes" id="UP000515160">
    <property type="component" value="Chromosome 2L"/>
</dbReference>
<evidence type="ECO:0000256" key="1">
    <source>
        <dbReference type="ARBA" id="ARBA00010134"/>
    </source>
</evidence>
<dbReference type="CDD" id="cd00032">
    <property type="entry name" value="CASc"/>
    <property type="match status" value="1"/>
</dbReference>